<keyword evidence="2" id="KW-1185">Reference proteome</keyword>
<name>A0A5E4NN34_9HEMI</name>
<sequence length="231" mass="26396">MEIEAMKCFVIAKNPGKNTKLTVYRSSLSLTENESGVVFLSWKYQRVCRNISREYKLVDLVGLFTDLVSDGKVAFCFRNPREELLVNADQPDDLNLFLIDLDVVISSRHLDISLDRHFNPEFSRFISVEHFDRTNLDAKHLSTVILENCVLSSMPIDIGNLPISYLSLSGCTINTQQREFWDWMSMDTISKTLIIFEMNSIGLNALPFEIFYLSKLQTLSVAKNNLVGRPS</sequence>
<dbReference type="InterPro" id="IPR032675">
    <property type="entry name" value="LRR_dom_sf"/>
</dbReference>
<reference evidence="1 2" key="1">
    <citation type="submission" date="2019-08" db="EMBL/GenBank/DDBJ databases">
        <authorList>
            <person name="Alioto T."/>
            <person name="Alioto T."/>
            <person name="Gomez Garrido J."/>
        </authorList>
    </citation>
    <scope>NUCLEOTIDE SEQUENCE [LARGE SCALE GENOMIC DNA]</scope>
</reference>
<accession>A0A5E4NN34</accession>
<dbReference type="Gene3D" id="3.80.10.10">
    <property type="entry name" value="Ribonuclease Inhibitor"/>
    <property type="match status" value="1"/>
</dbReference>
<gene>
    <name evidence="1" type="ORF">CINCED_3A022280</name>
</gene>
<protein>
    <submittedName>
        <fullName evidence="1">Leucine-rich repeat domain, L domain-like</fullName>
    </submittedName>
</protein>
<dbReference type="OrthoDB" id="17912at2759"/>
<evidence type="ECO:0000313" key="1">
    <source>
        <dbReference type="EMBL" id="VVC43936.1"/>
    </source>
</evidence>
<dbReference type="SUPFAM" id="SSF52058">
    <property type="entry name" value="L domain-like"/>
    <property type="match status" value="1"/>
</dbReference>
<organism evidence="1 2">
    <name type="scientific">Cinara cedri</name>
    <dbReference type="NCBI Taxonomy" id="506608"/>
    <lineage>
        <taxon>Eukaryota</taxon>
        <taxon>Metazoa</taxon>
        <taxon>Ecdysozoa</taxon>
        <taxon>Arthropoda</taxon>
        <taxon>Hexapoda</taxon>
        <taxon>Insecta</taxon>
        <taxon>Pterygota</taxon>
        <taxon>Neoptera</taxon>
        <taxon>Paraneoptera</taxon>
        <taxon>Hemiptera</taxon>
        <taxon>Sternorrhyncha</taxon>
        <taxon>Aphidomorpha</taxon>
        <taxon>Aphidoidea</taxon>
        <taxon>Aphididae</taxon>
        <taxon>Lachninae</taxon>
        <taxon>Cinara</taxon>
    </lineage>
</organism>
<dbReference type="Proteomes" id="UP000325440">
    <property type="component" value="Unassembled WGS sequence"/>
</dbReference>
<evidence type="ECO:0000313" key="2">
    <source>
        <dbReference type="Proteomes" id="UP000325440"/>
    </source>
</evidence>
<proteinExistence type="predicted"/>
<dbReference type="AlphaFoldDB" id="A0A5E4NN34"/>
<dbReference type="EMBL" id="CABPRJ010002374">
    <property type="protein sequence ID" value="VVC43936.1"/>
    <property type="molecule type" value="Genomic_DNA"/>
</dbReference>